<feature type="compositionally biased region" description="Pro residues" evidence="1">
    <location>
        <begin position="658"/>
        <end position="669"/>
    </location>
</feature>
<feature type="compositionally biased region" description="Polar residues" evidence="1">
    <location>
        <begin position="827"/>
        <end position="842"/>
    </location>
</feature>
<feature type="region of interest" description="Disordered" evidence="1">
    <location>
        <begin position="388"/>
        <end position="485"/>
    </location>
</feature>
<dbReference type="VEuPathDB" id="FungiDB:SAPIO_CDS3485"/>
<proteinExistence type="predicted"/>
<feature type="compositionally biased region" description="Basic and acidic residues" evidence="1">
    <location>
        <begin position="670"/>
        <end position="682"/>
    </location>
</feature>
<feature type="compositionally biased region" description="Polar residues" evidence="1">
    <location>
        <begin position="1128"/>
        <end position="1138"/>
    </location>
</feature>
<feature type="compositionally biased region" description="Basic and acidic residues" evidence="1">
    <location>
        <begin position="523"/>
        <end position="538"/>
    </location>
</feature>
<name>A0A084GAW2_PSEDA</name>
<evidence type="ECO:0000256" key="1">
    <source>
        <dbReference type="SAM" id="MobiDB-lite"/>
    </source>
</evidence>
<dbReference type="AlphaFoldDB" id="A0A084GAW2"/>
<feature type="compositionally biased region" description="Polar residues" evidence="1">
    <location>
        <begin position="871"/>
        <end position="886"/>
    </location>
</feature>
<evidence type="ECO:0000313" key="4">
    <source>
        <dbReference type="Proteomes" id="UP000028545"/>
    </source>
</evidence>
<evidence type="ECO:0000313" key="3">
    <source>
        <dbReference type="EMBL" id="KEZ44474.1"/>
    </source>
</evidence>
<dbReference type="Pfam" id="PF00169">
    <property type="entry name" value="PH"/>
    <property type="match status" value="1"/>
</dbReference>
<dbReference type="SMART" id="SM00233">
    <property type="entry name" value="PH"/>
    <property type="match status" value="1"/>
</dbReference>
<dbReference type="OMA" id="ASHTWDA"/>
<feature type="compositionally biased region" description="Polar residues" evidence="1">
    <location>
        <begin position="771"/>
        <end position="784"/>
    </location>
</feature>
<dbReference type="RefSeq" id="XP_016644273.1">
    <property type="nucleotide sequence ID" value="XM_016786267.1"/>
</dbReference>
<gene>
    <name evidence="3" type="ORF">SAPIO_CDS3485</name>
</gene>
<feature type="region of interest" description="Disordered" evidence="1">
    <location>
        <begin position="621"/>
        <end position="975"/>
    </location>
</feature>
<dbReference type="OrthoDB" id="5563754at2759"/>
<reference evidence="3 4" key="1">
    <citation type="journal article" date="2014" name="Genome Announc.">
        <title>Draft genome sequence of the pathogenic fungus Scedosporium apiospermum.</title>
        <authorList>
            <person name="Vandeputte P."/>
            <person name="Ghamrawi S."/>
            <person name="Rechenmann M."/>
            <person name="Iltis A."/>
            <person name="Giraud S."/>
            <person name="Fleury M."/>
            <person name="Thornton C."/>
            <person name="Delhaes L."/>
            <person name="Meyer W."/>
            <person name="Papon N."/>
            <person name="Bouchara J.P."/>
        </authorList>
    </citation>
    <scope>NUCLEOTIDE SEQUENCE [LARGE SCALE GENOMIC DNA]</scope>
    <source>
        <strain evidence="3 4">IHEM 14462</strain>
    </source>
</reference>
<feature type="compositionally biased region" description="Gly residues" evidence="1">
    <location>
        <begin position="1061"/>
        <end position="1071"/>
    </location>
</feature>
<feature type="region of interest" description="Disordered" evidence="1">
    <location>
        <begin position="1051"/>
        <end position="1076"/>
    </location>
</feature>
<dbReference type="KEGG" id="sapo:SAPIO_CDS3485"/>
<accession>A0A084GAW2</accession>
<dbReference type="InterPro" id="IPR058155">
    <property type="entry name" value="Skg3/CAF120-like_PH"/>
</dbReference>
<organism evidence="3 4">
    <name type="scientific">Pseudallescheria apiosperma</name>
    <name type="common">Scedosporium apiospermum</name>
    <dbReference type="NCBI Taxonomy" id="563466"/>
    <lineage>
        <taxon>Eukaryota</taxon>
        <taxon>Fungi</taxon>
        <taxon>Dikarya</taxon>
        <taxon>Ascomycota</taxon>
        <taxon>Pezizomycotina</taxon>
        <taxon>Sordariomycetes</taxon>
        <taxon>Hypocreomycetidae</taxon>
        <taxon>Microascales</taxon>
        <taxon>Microascaceae</taxon>
        <taxon>Scedosporium</taxon>
    </lineage>
</organism>
<feature type="compositionally biased region" description="Pro residues" evidence="1">
    <location>
        <begin position="698"/>
        <end position="711"/>
    </location>
</feature>
<feature type="region of interest" description="Disordered" evidence="1">
    <location>
        <begin position="1121"/>
        <end position="1152"/>
    </location>
</feature>
<feature type="domain" description="PH" evidence="2">
    <location>
        <begin position="24"/>
        <end position="142"/>
    </location>
</feature>
<feature type="region of interest" description="Disordered" evidence="1">
    <location>
        <begin position="1205"/>
        <end position="1261"/>
    </location>
</feature>
<dbReference type="PROSITE" id="PS50003">
    <property type="entry name" value="PH_DOMAIN"/>
    <property type="match status" value="1"/>
</dbReference>
<feature type="compositionally biased region" description="Basic and acidic residues" evidence="1">
    <location>
        <begin position="759"/>
        <end position="768"/>
    </location>
</feature>
<dbReference type="FunFam" id="2.30.29.30:FF:000203">
    <property type="entry name" value="PH domain-containing protein"/>
    <property type="match status" value="1"/>
</dbReference>
<feature type="compositionally biased region" description="Gly residues" evidence="1">
    <location>
        <begin position="1241"/>
        <end position="1253"/>
    </location>
</feature>
<protein>
    <submittedName>
        <fullName evidence="3">PH domain-containing protein</fullName>
    </submittedName>
</protein>
<dbReference type="GeneID" id="27722557"/>
<feature type="compositionally biased region" description="Low complexity" evidence="1">
    <location>
        <begin position="859"/>
        <end position="870"/>
    </location>
</feature>
<dbReference type="Pfam" id="PF25381">
    <property type="entry name" value="PH_26"/>
    <property type="match status" value="1"/>
</dbReference>
<dbReference type="InterPro" id="IPR011993">
    <property type="entry name" value="PH-like_dom_sf"/>
</dbReference>
<dbReference type="Gene3D" id="2.30.29.30">
    <property type="entry name" value="Pleckstrin-homology domain (PH domain)/Phosphotyrosine-binding domain (PTB)"/>
    <property type="match status" value="1"/>
</dbReference>
<evidence type="ECO:0000259" key="2">
    <source>
        <dbReference type="PROSITE" id="PS50003"/>
    </source>
</evidence>
<dbReference type="SUPFAM" id="SSF50729">
    <property type="entry name" value="PH domain-like"/>
    <property type="match status" value="1"/>
</dbReference>
<feature type="compositionally biased region" description="Basic and acidic residues" evidence="1">
    <location>
        <begin position="957"/>
        <end position="973"/>
    </location>
</feature>
<dbReference type="Proteomes" id="UP000028545">
    <property type="component" value="Unassembled WGS sequence"/>
</dbReference>
<feature type="compositionally biased region" description="Low complexity" evidence="1">
    <location>
        <begin position="1139"/>
        <end position="1152"/>
    </location>
</feature>
<sequence length="1261" mass="137690">MDISDDVIPELQPIFTFLNGHANKLYQEGYFLKLDDQNTQGRPNPDRTWTECFAQLVGTVLSYWDAAELDAAGDDGEVLPKFINLTDASIKMIESLPTRSNDEQPLQNILSISTAGRNRYLLHFNSYDTLIQWTGGIRLAMFELASLQEAYTGALIAGKGKSLNNINIIMERMRFKNEAWVRVRFGAGVPWRRCWCVITPPDEKEYQKLQKELKKRSPYDRSHVPILKGDIKFYDNKKEGKRQKKARPIATITDAYSAYAIYPQAKSLIDASTLLKIEGNITIHTDPPSSTEGFVFIMPEAHPAVSGFEMLLRFLFPAWDTFGLYGRPGRLVASTLDPRSLMFAMPKHRRYGYLDVLDVSQLIAIDGSRAWTEREWRKRLKDLTGQRMNEWDESEKTHNRNSSRRSNRLSFGMGANGDSPPKPRAVGFADDAASVRSAGSFSPNQYPPPHGGPMIPSDFEVPFGHHARNSSDPQPGSGAAFAPPVMSMPFSNNSTGHVLQNSRVDGAHYDQSVMSRDTTSSSDDDHGSRNTPVRELEGMRQMNTPEPVSQPPALNHGPNARPAGGKPFHSPEQRRANSRLSNTTLSQLVKAGGLDYASEKSLQDGPFRGNGEGIAEHRQLVHSNINPVVDPANQDRSREAMISSPMSPPGANLDSNRPQPPPHMIPPYQEPRRSTESYDDGRSNPPGRFGPGGNFESNPPPNAPPLEPPMQRPYAGHYRPSTPPTRDPAGRSGPPQGRSGLHNEMVPPINTSPPFHRKPVPDRVEAVHAETNVSPQSASSSESFRGNMIDPAILDQIRTQDVADENSPRLQQGPYHQDSFRSEDSSSHYTGTRAHNTPQIPSGNLPFRGPPTNVQRQNSSKSSQYSDADSTTSPDYASTRKSSETAASVERPRAGVLRTVGGGDAPPMPTGGDEYDIPSIDFGPTVGYDMQRRKAAAESPPPQQQRPPFAHIHRKSPSGERGHSRQESNDTIRRSVVWQPGAAVAGNSGQGLSVEEFVQQRAAAAAAPVISHARTPSGNTLGPGRSVTPTPSMTRTISGDVLAQRHSRASSADLLQRPGSRGAGATLGFGSAGEMPSNLSARELEHVARVTGSPLISMAGNKPTQQGTGLVGAIEARERERQQIKHGVNSQAVQHAINQRQQQQQQQRYQQQSVNIPPPQGMYQGMGFGPSPQQAWQPQFQQQPYVYGGGPGNMGPPMMAGPFPPQGVGGYSRPPGPRVPTGRQSPAPLDPRMMGPPPGPYGGGAPAQQGGRGYMYQGQAF</sequence>
<comment type="caution">
    <text evidence="3">The sequence shown here is derived from an EMBL/GenBank/DDBJ whole genome shotgun (WGS) entry which is preliminary data.</text>
</comment>
<dbReference type="InterPro" id="IPR001849">
    <property type="entry name" value="PH_domain"/>
</dbReference>
<feature type="region of interest" description="Disordered" evidence="1">
    <location>
        <begin position="514"/>
        <end position="583"/>
    </location>
</feature>
<keyword evidence="4" id="KW-1185">Reference proteome</keyword>
<dbReference type="EMBL" id="JOWA01000088">
    <property type="protein sequence ID" value="KEZ44474.1"/>
    <property type="molecule type" value="Genomic_DNA"/>
</dbReference>
<dbReference type="HOGENOM" id="CLU_005248_1_1_1"/>